<proteinExistence type="predicted"/>
<reference evidence="2 3" key="1">
    <citation type="submission" date="2019-07" db="EMBL/GenBank/DDBJ databases">
        <title>Genomics analysis of Aphanomyces spp. identifies a new class of oomycete effector associated with host adaptation.</title>
        <authorList>
            <person name="Gaulin E."/>
        </authorList>
    </citation>
    <scope>NUCLEOTIDE SEQUENCE [LARGE SCALE GENOMIC DNA]</scope>
    <source>
        <strain evidence="2 3">ATCC 201684</strain>
    </source>
</reference>
<evidence type="ECO:0000313" key="2">
    <source>
        <dbReference type="EMBL" id="KAF0729956.1"/>
    </source>
</evidence>
<gene>
    <name evidence="2" type="ORF">Ae201684_012595</name>
</gene>
<dbReference type="AlphaFoldDB" id="A0A6G0WR79"/>
<accession>A0A6G0WR79</accession>
<sequence>MYLMAIQRCSTWLCSVIPGHVEKFNSSSIVKPNDGHGRAVLRYHGFEMTLVVGLTLFVHTFDHGRLRLRSYLCVRMLSWMVFFVCRVAALSVAFDPGSQGRCDREDSRYSGDRLETSHVIQQDCRKVHEEKIGAQRATGKLDRGPFHEQWRFMSRERTCRGWISAAHRQPYRPYHSNHPITHEEEFQMTTDCNGNFRKCVEAQLSSPARIVMKCWIIDGTMTWTWLREGLWDPRHRALLSTCLGVQRRHPDKVSWASKHFAFRFRRSGRGGLVICRWRSRER</sequence>
<evidence type="ECO:0000313" key="3">
    <source>
        <dbReference type="Proteomes" id="UP000481153"/>
    </source>
</evidence>
<evidence type="ECO:0000256" key="1">
    <source>
        <dbReference type="SAM" id="Phobius"/>
    </source>
</evidence>
<keyword evidence="3" id="KW-1185">Reference proteome</keyword>
<dbReference type="Proteomes" id="UP000481153">
    <property type="component" value="Unassembled WGS sequence"/>
</dbReference>
<name>A0A6G0WR79_9STRA</name>
<keyword evidence="1" id="KW-1133">Transmembrane helix</keyword>
<protein>
    <submittedName>
        <fullName evidence="2">Uncharacterized protein</fullName>
    </submittedName>
</protein>
<dbReference type="EMBL" id="VJMJ01000159">
    <property type="protein sequence ID" value="KAF0729956.1"/>
    <property type="molecule type" value="Genomic_DNA"/>
</dbReference>
<organism evidence="2 3">
    <name type="scientific">Aphanomyces euteiches</name>
    <dbReference type="NCBI Taxonomy" id="100861"/>
    <lineage>
        <taxon>Eukaryota</taxon>
        <taxon>Sar</taxon>
        <taxon>Stramenopiles</taxon>
        <taxon>Oomycota</taxon>
        <taxon>Saprolegniomycetes</taxon>
        <taxon>Saprolegniales</taxon>
        <taxon>Verrucalvaceae</taxon>
        <taxon>Aphanomyces</taxon>
    </lineage>
</organism>
<keyword evidence="1" id="KW-0812">Transmembrane</keyword>
<comment type="caution">
    <text evidence="2">The sequence shown here is derived from an EMBL/GenBank/DDBJ whole genome shotgun (WGS) entry which is preliminary data.</text>
</comment>
<feature type="transmembrane region" description="Helical" evidence="1">
    <location>
        <begin position="73"/>
        <end position="94"/>
    </location>
</feature>
<feature type="transmembrane region" description="Helical" evidence="1">
    <location>
        <begin position="41"/>
        <end position="61"/>
    </location>
</feature>
<keyword evidence="1" id="KW-0472">Membrane</keyword>